<gene>
    <name evidence="1" type="ORF">C8D77_104353</name>
</gene>
<sequence>MEEWKFADPPNLAVLSDKSLFRRGDWIAYVVHEDDDDDSYNDEGGS</sequence>
<reference evidence="1 2" key="1">
    <citation type="submission" date="2018-05" db="EMBL/GenBank/DDBJ databases">
        <title>Genomic Encyclopedia of Type Strains, Phase IV (KMG-IV): sequencing the most valuable type-strain genomes for metagenomic binning, comparative biology and taxonomic classification.</title>
        <authorList>
            <person name="Goeker M."/>
        </authorList>
    </citation>
    <scope>NUCLEOTIDE SEQUENCE [LARGE SCALE GENOMIC DNA]</scope>
    <source>
        <strain evidence="1 2">DSM 2626</strain>
    </source>
</reference>
<dbReference type="Proteomes" id="UP000245631">
    <property type="component" value="Unassembled WGS sequence"/>
</dbReference>
<name>A0A8E2WF68_RHILI</name>
<dbReference type="AlphaFoldDB" id="A0A8E2WF68"/>
<evidence type="ECO:0000313" key="1">
    <source>
        <dbReference type="EMBL" id="PWJ91008.1"/>
    </source>
</evidence>
<comment type="caution">
    <text evidence="1">The sequence shown here is derived from an EMBL/GenBank/DDBJ whole genome shotgun (WGS) entry which is preliminary data.</text>
</comment>
<organism evidence="1 2">
    <name type="scientific">Rhizobium loti</name>
    <name type="common">Mesorhizobium loti</name>
    <dbReference type="NCBI Taxonomy" id="381"/>
    <lineage>
        <taxon>Bacteria</taxon>
        <taxon>Pseudomonadati</taxon>
        <taxon>Pseudomonadota</taxon>
        <taxon>Alphaproteobacteria</taxon>
        <taxon>Hyphomicrobiales</taxon>
        <taxon>Phyllobacteriaceae</taxon>
        <taxon>Mesorhizobium</taxon>
    </lineage>
</organism>
<evidence type="ECO:0000313" key="2">
    <source>
        <dbReference type="Proteomes" id="UP000245631"/>
    </source>
</evidence>
<proteinExistence type="predicted"/>
<dbReference type="EMBL" id="QGGH01000004">
    <property type="protein sequence ID" value="PWJ91008.1"/>
    <property type="molecule type" value="Genomic_DNA"/>
</dbReference>
<protein>
    <submittedName>
        <fullName evidence="1">Uncharacterized protein</fullName>
    </submittedName>
</protein>
<accession>A0A8E2WF68</accession>